<reference evidence="3" key="2">
    <citation type="submission" date="2007-11" db="EMBL/GenBank/DDBJ databases">
        <title>Complete sequence of Delftia acidovorans DSM 14801 / SPH-1.</title>
        <authorList>
            <person name="Copeland A."/>
            <person name="Lucas S."/>
            <person name="Lapidus A."/>
            <person name="Barry K."/>
            <person name="Glavina del Rio T."/>
            <person name="Dalin E."/>
            <person name="Tice H."/>
            <person name="Pitluck S."/>
            <person name="Lowry S."/>
            <person name="Clum A."/>
            <person name="Schmutz J."/>
            <person name="Larimer F."/>
            <person name="Land M."/>
            <person name="Hauser L."/>
            <person name="Kyrpides N."/>
            <person name="Kim E."/>
            <person name="Schleheck D."/>
            <person name="Richardson P."/>
        </authorList>
    </citation>
    <scope>NUCLEOTIDE SEQUENCE [LARGE SCALE GENOMIC DNA]</scope>
    <source>
        <strain evidence="3">DSM 14801 / SPH-1</strain>
    </source>
</reference>
<sequence>MSSPLPPVPSPAAGLPLPVAAPVPGPAAGAPVAPQAPSAAVAPASPASPTSPAPPASSASPSIPVTPPAATAVRWSPEMLQSLRLQAFEQLVAQLARQVQSSPGAPAPQWPASGVSEALGRLLEALLAQVGTQQGQALQLLAAQPGSAALLQALAAGTTAGAAAGTAAGTAAAGGQAQSSQSPQTGTSASAQAGAAPQATSSSPALQAAASLQPSAAAVTLAVAAAKAKVVDALLAGSGLAPQAGASAPGGVAGGPTQTLPALQSWWVQQGTLLTPQGERGFTLSLQVPQAWAQAQGAAMALAAASASAPGAALFTAAAALPAGAALPLAGAQAAEPGLRLPLDASLQSLASGPVAVVVQPRGADALRTSALLLLELQPLRQPGGAMATPAGLASVASLSPALAQEVQQMLQQRNDPWLHMAAAQASGALPRERRAFEHQSHFCTTEGCQYEGRAPCAQPFCSEMNRLWDVSRTERSR</sequence>
<feature type="compositionally biased region" description="Low complexity" evidence="1">
    <location>
        <begin position="56"/>
        <end position="69"/>
    </location>
</feature>
<dbReference type="KEGG" id="dac:Daci_0170"/>
<reference evidence="2 3" key="1">
    <citation type="journal article" date="2004" name="Appl. Environ. Microbiol.">
        <title>Mineralization of individual congeners of linear alkylbenzenesulfonate by defined pairs of heterotrophic bacteria.</title>
        <authorList>
            <person name="Schleheck D."/>
            <person name="Knepper T.P."/>
            <person name="Fischer K."/>
            <person name="Cook A.M."/>
        </authorList>
    </citation>
    <scope>NUCLEOTIDE SEQUENCE [LARGE SCALE GENOMIC DNA]</scope>
    <source>
        <strain evidence="3">DSM 14801 / SPH-1</strain>
    </source>
</reference>
<dbReference type="AlphaFoldDB" id="A9BPE9"/>
<name>A9BPE9_DELAS</name>
<dbReference type="EMBL" id="CP000884">
    <property type="protein sequence ID" value="ABX32816.1"/>
    <property type="molecule type" value="Genomic_DNA"/>
</dbReference>
<feature type="region of interest" description="Disordered" evidence="1">
    <location>
        <begin position="1"/>
        <end position="69"/>
    </location>
</feature>
<evidence type="ECO:0000313" key="3">
    <source>
        <dbReference type="Proteomes" id="UP000000784"/>
    </source>
</evidence>
<dbReference type="GeneID" id="24118277"/>
<dbReference type="RefSeq" id="WP_012202109.1">
    <property type="nucleotide sequence ID" value="NC_010002.1"/>
</dbReference>
<feature type="compositionally biased region" description="Low complexity" evidence="1">
    <location>
        <begin position="26"/>
        <end position="48"/>
    </location>
</feature>
<gene>
    <name evidence="2" type="ordered locus">Daci_0170</name>
</gene>
<dbReference type="Proteomes" id="UP000000784">
    <property type="component" value="Chromosome"/>
</dbReference>
<keyword evidence="3" id="KW-1185">Reference proteome</keyword>
<organism evidence="2 3">
    <name type="scientific">Delftia acidovorans (strain DSM 14801 / SPH-1)</name>
    <dbReference type="NCBI Taxonomy" id="398578"/>
    <lineage>
        <taxon>Bacteria</taxon>
        <taxon>Pseudomonadati</taxon>
        <taxon>Pseudomonadota</taxon>
        <taxon>Betaproteobacteria</taxon>
        <taxon>Burkholderiales</taxon>
        <taxon>Comamonadaceae</taxon>
        <taxon>Delftia</taxon>
    </lineage>
</organism>
<proteinExistence type="predicted"/>
<accession>A9BPE9</accession>
<dbReference type="STRING" id="398578.Daci_0170"/>
<evidence type="ECO:0000313" key="2">
    <source>
        <dbReference type="EMBL" id="ABX32816.1"/>
    </source>
</evidence>
<feature type="compositionally biased region" description="Pro residues" evidence="1">
    <location>
        <begin position="1"/>
        <end position="10"/>
    </location>
</feature>
<protein>
    <submittedName>
        <fullName evidence="2">Putative Fe-S oxidoreductase</fullName>
    </submittedName>
</protein>
<evidence type="ECO:0000256" key="1">
    <source>
        <dbReference type="SAM" id="MobiDB-lite"/>
    </source>
</evidence>
<dbReference type="HOGENOM" id="CLU_673907_0_0_4"/>
<dbReference type="eggNOG" id="ENOG50335IK">
    <property type="taxonomic scope" value="Bacteria"/>
</dbReference>
<feature type="region of interest" description="Disordered" evidence="1">
    <location>
        <begin position="175"/>
        <end position="198"/>
    </location>
</feature>